<dbReference type="OrthoDB" id="538665at2"/>
<dbReference type="HOGENOM" id="CLU_000604_1_2_3"/>
<dbReference type="GO" id="GO:0016887">
    <property type="term" value="F:ATP hydrolysis activity"/>
    <property type="evidence" value="ECO:0007669"/>
    <property type="project" value="InterPro"/>
</dbReference>
<dbReference type="PROSITE" id="PS00211">
    <property type="entry name" value="ABC_TRANSPORTER_1"/>
    <property type="match status" value="1"/>
</dbReference>
<name>B7JXP3_RIPO1</name>
<dbReference type="SMART" id="SM00382">
    <property type="entry name" value="AAA"/>
    <property type="match status" value="1"/>
</dbReference>
<evidence type="ECO:0000256" key="5">
    <source>
        <dbReference type="ARBA" id="ARBA00022970"/>
    </source>
</evidence>
<dbReference type="GO" id="GO:0015658">
    <property type="term" value="F:branched-chain amino acid transmembrane transporter activity"/>
    <property type="evidence" value="ECO:0007669"/>
    <property type="project" value="TreeGrafter"/>
</dbReference>
<evidence type="ECO:0000256" key="3">
    <source>
        <dbReference type="ARBA" id="ARBA00022741"/>
    </source>
</evidence>
<reference evidence="8" key="1">
    <citation type="journal article" date="2011" name="MBio">
        <title>Novel metabolic attributes of the genus Cyanothece, comprising a group of unicellular nitrogen-fixing Cyanobacteria.</title>
        <authorList>
            <person name="Bandyopadhyay A."/>
            <person name="Elvitigala T."/>
            <person name="Welsh E."/>
            <person name="Stockel J."/>
            <person name="Liberton M."/>
            <person name="Min H."/>
            <person name="Sherman L.A."/>
            <person name="Pakrasi H.B."/>
        </authorList>
    </citation>
    <scope>NUCLEOTIDE SEQUENCE [LARGE SCALE GENOMIC DNA]</scope>
    <source>
        <strain evidence="8">PCC 8801</strain>
    </source>
</reference>
<dbReference type="InterPro" id="IPR003593">
    <property type="entry name" value="AAA+_ATPase"/>
</dbReference>
<evidence type="ECO:0000313" key="7">
    <source>
        <dbReference type="EMBL" id="ACK64800.1"/>
    </source>
</evidence>
<evidence type="ECO:0000313" key="8">
    <source>
        <dbReference type="Proteomes" id="UP000008204"/>
    </source>
</evidence>
<dbReference type="GO" id="GO:0015807">
    <property type="term" value="P:L-amino acid transport"/>
    <property type="evidence" value="ECO:0007669"/>
    <property type="project" value="TreeGrafter"/>
</dbReference>
<dbReference type="STRING" id="41431.PCC8801_0716"/>
<dbReference type="CDD" id="cd03224">
    <property type="entry name" value="ABC_TM1139_LivF_branched"/>
    <property type="match status" value="1"/>
</dbReference>
<keyword evidence="8" id="KW-1185">Reference proteome</keyword>
<keyword evidence="4" id="KW-0067">ATP-binding</keyword>
<keyword evidence="2" id="KW-0813">Transport</keyword>
<evidence type="ECO:0000259" key="6">
    <source>
        <dbReference type="PROSITE" id="PS50893"/>
    </source>
</evidence>
<comment type="similarity">
    <text evidence="1">Belongs to the ABC transporter superfamily.</text>
</comment>
<dbReference type="Pfam" id="PF00005">
    <property type="entry name" value="ABC_tran"/>
    <property type="match status" value="1"/>
</dbReference>
<dbReference type="InterPro" id="IPR027417">
    <property type="entry name" value="P-loop_NTPase"/>
</dbReference>
<dbReference type="InterPro" id="IPR052156">
    <property type="entry name" value="BCAA_Transport_ATP-bd_LivF"/>
</dbReference>
<feature type="domain" description="ABC transporter" evidence="6">
    <location>
        <begin position="5"/>
        <end position="236"/>
    </location>
</feature>
<evidence type="ECO:0000256" key="1">
    <source>
        <dbReference type="ARBA" id="ARBA00005417"/>
    </source>
</evidence>
<proteinExistence type="inferred from homology"/>
<protein>
    <submittedName>
        <fullName evidence="7">ABC transporter related</fullName>
    </submittedName>
</protein>
<dbReference type="eggNOG" id="COG0410">
    <property type="taxonomic scope" value="Bacteria"/>
</dbReference>
<dbReference type="PANTHER" id="PTHR43820">
    <property type="entry name" value="HIGH-AFFINITY BRANCHED-CHAIN AMINO ACID TRANSPORT ATP-BINDING PROTEIN LIVF"/>
    <property type="match status" value="1"/>
</dbReference>
<keyword evidence="3" id="KW-0547">Nucleotide-binding</keyword>
<dbReference type="InterPro" id="IPR003439">
    <property type="entry name" value="ABC_transporter-like_ATP-bd"/>
</dbReference>
<dbReference type="PROSITE" id="PS50893">
    <property type="entry name" value="ABC_TRANSPORTER_2"/>
    <property type="match status" value="1"/>
</dbReference>
<dbReference type="KEGG" id="cyp:PCC8801_0716"/>
<dbReference type="AlphaFoldDB" id="B7JXP3"/>
<dbReference type="RefSeq" id="WP_012594076.1">
    <property type="nucleotide sequence ID" value="NC_011726.1"/>
</dbReference>
<evidence type="ECO:0000256" key="4">
    <source>
        <dbReference type="ARBA" id="ARBA00022840"/>
    </source>
</evidence>
<dbReference type="PANTHER" id="PTHR43820:SF4">
    <property type="entry name" value="HIGH-AFFINITY BRANCHED-CHAIN AMINO ACID TRANSPORT ATP-BINDING PROTEIN LIVF"/>
    <property type="match status" value="1"/>
</dbReference>
<sequence length="245" mass="26694">MENLLEVNNVYAGYLQDLNILQGINFRIAPGELVAVIGPNGAGKSTLAKTIFGLLTPNQGKIVFKGKNIAGLKSDQIVRQGMCYVPQIANVFASLTIEENLEMGAFIRNGSLKQDKDRIYTMFPRLGERRRQKAGTLSGGERQMLAMGRALMLDPDLLLLDEPSAALSPILVNTVFDQIKAINQSGKAIVLVEQNAKKALMMADRGYVLESGRDRFEGTGEDLLNDPKVGQLYLGAAYHGSGDQH</sequence>
<dbReference type="EMBL" id="CP001287">
    <property type="protein sequence ID" value="ACK64800.1"/>
    <property type="molecule type" value="Genomic_DNA"/>
</dbReference>
<organism evidence="7 8">
    <name type="scientific">Rippkaea orientalis (strain PCC 8801 / RF-1)</name>
    <name type="common">Cyanothece sp. (strain PCC 8801)</name>
    <dbReference type="NCBI Taxonomy" id="41431"/>
    <lineage>
        <taxon>Bacteria</taxon>
        <taxon>Bacillati</taxon>
        <taxon>Cyanobacteriota</taxon>
        <taxon>Cyanophyceae</taxon>
        <taxon>Oscillatoriophycideae</taxon>
        <taxon>Chroococcales</taxon>
        <taxon>Aphanothecaceae</taxon>
        <taxon>Rippkaea</taxon>
        <taxon>Rippkaea orientalis</taxon>
    </lineage>
</organism>
<dbReference type="SUPFAM" id="SSF52540">
    <property type="entry name" value="P-loop containing nucleoside triphosphate hydrolases"/>
    <property type="match status" value="1"/>
</dbReference>
<dbReference type="Proteomes" id="UP000008204">
    <property type="component" value="Chromosome"/>
</dbReference>
<evidence type="ECO:0000256" key="2">
    <source>
        <dbReference type="ARBA" id="ARBA00022448"/>
    </source>
</evidence>
<dbReference type="GO" id="GO:0005524">
    <property type="term" value="F:ATP binding"/>
    <property type="evidence" value="ECO:0007669"/>
    <property type="project" value="UniProtKB-KW"/>
</dbReference>
<keyword evidence="5" id="KW-0029">Amino-acid transport</keyword>
<accession>B7JXP3</accession>
<dbReference type="InterPro" id="IPR017871">
    <property type="entry name" value="ABC_transporter-like_CS"/>
</dbReference>
<dbReference type="Gene3D" id="3.40.50.300">
    <property type="entry name" value="P-loop containing nucleotide triphosphate hydrolases"/>
    <property type="match status" value="1"/>
</dbReference>
<gene>
    <name evidence="7" type="ordered locus">PCC8801_0716</name>
</gene>